<dbReference type="HOGENOM" id="CLU_006937_7_0_1"/>
<dbReference type="Pfam" id="PF00743">
    <property type="entry name" value="FMO-like"/>
    <property type="match status" value="1"/>
</dbReference>
<keyword evidence="2" id="KW-0285">Flavoprotein</keyword>
<dbReference type="GO" id="GO:0050661">
    <property type="term" value="F:NADP binding"/>
    <property type="evidence" value="ECO:0007669"/>
    <property type="project" value="InterPro"/>
</dbReference>
<dbReference type="InterPro" id="IPR020946">
    <property type="entry name" value="Flavin_mOase-like"/>
</dbReference>
<dbReference type="InterPro" id="IPR051209">
    <property type="entry name" value="FAD-bind_Monooxygenase_sf"/>
</dbReference>
<proteinExistence type="inferred from homology"/>
<dbReference type="PANTHER" id="PTHR42877">
    <property type="entry name" value="L-ORNITHINE N(5)-MONOOXYGENASE-RELATED"/>
    <property type="match status" value="1"/>
</dbReference>
<protein>
    <recommendedName>
        <fullName evidence="7">L-ornithine N(5)-oxygenase</fullName>
    </recommendedName>
</protein>
<dbReference type="EMBL" id="KN833032">
    <property type="protein sequence ID" value="KIM76665.1"/>
    <property type="molecule type" value="Genomic_DNA"/>
</dbReference>
<dbReference type="GO" id="GO:0050660">
    <property type="term" value="F:flavin adenine dinucleotide binding"/>
    <property type="evidence" value="ECO:0007669"/>
    <property type="project" value="InterPro"/>
</dbReference>
<evidence type="ECO:0008006" key="7">
    <source>
        <dbReference type="Google" id="ProtNLM"/>
    </source>
</evidence>
<sequence>MSKTTTNAGRRVVIIGGGIGGLICGIRLKTKLAFDNFTIYEKAADVGGTWRDNTYPGCGSDVPIHYYSLSTDLKPDWEKTYGSQIEIQAYWKGLSRKYGLFPHVIFNTKVLSAKWDSAEQRYHITIEDVLSGAISVTNAEIVVSAIGILEVPRYPPGLEGISDYKGESFHSARWNHDLDLRGKRVAVIGNGCSATQFIPVITEDPTIDVTQFCRTPSWYISSPRAPYSKIEKWMFANVPGAMRLHRGIAFVQKLRGYLSKSCPEEYHADMIPKHPPGCKRIMVDSNYLSALSRPNLTPKFDGISKITENGILPNEGQNMTFDVIIFATGFSVGQYPFPVHGINGTIQDYYVQKNGPTAYMGTTIPGFPNFYLLSGPNTTTGHSSVIFSEEVQVDYILQLIKPVIQGTASSFEVKAEATDTYNNVIHSRLSRSVYTQCVSWYRTGGDGKVYSIFPGPLTLLWWWLRTPIWKDYRAVGAERKATHRWWAILRKFVRSSHAKYT</sequence>
<dbReference type="Gene3D" id="3.50.50.60">
    <property type="entry name" value="FAD/NAD(P)-binding domain"/>
    <property type="match status" value="2"/>
</dbReference>
<reference evidence="5 6" key="1">
    <citation type="submission" date="2014-04" db="EMBL/GenBank/DDBJ databases">
        <authorList>
            <consortium name="DOE Joint Genome Institute"/>
            <person name="Kuo A."/>
            <person name="Tarkka M."/>
            <person name="Buscot F."/>
            <person name="Kohler A."/>
            <person name="Nagy L.G."/>
            <person name="Floudas D."/>
            <person name="Copeland A."/>
            <person name="Barry K.W."/>
            <person name="Cichocki N."/>
            <person name="Veneault-Fourrey C."/>
            <person name="LaButti K."/>
            <person name="Lindquist E.A."/>
            <person name="Lipzen A."/>
            <person name="Lundell T."/>
            <person name="Morin E."/>
            <person name="Murat C."/>
            <person name="Sun H."/>
            <person name="Tunlid A."/>
            <person name="Henrissat B."/>
            <person name="Grigoriev I.V."/>
            <person name="Hibbett D.S."/>
            <person name="Martin F."/>
            <person name="Nordberg H.P."/>
            <person name="Cantor M.N."/>
            <person name="Hua S.X."/>
        </authorList>
    </citation>
    <scope>NUCLEOTIDE SEQUENCE [LARGE SCALE GENOMIC DNA]</scope>
    <source>
        <strain evidence="5 6">F 1598</strain>
    </source>
</reference>
<evidence type="ECO:0000256" key="3">
    <source>
        <dbReference type="ARBA" id="ARBA00022827"/>
    </source>
</evidence>
<name>A0A0C3EVY5_PILCF</name>
<evidence type="ECO:0000256" key="1">
    <source>
        <dbReference type="ARBA" id="ARBA00010139"/>
    </source>
</evidence>
<dbReference type="STRING" id="765440.A0A0C3EVY5"/>
<dbReference type="InParanoid" id="A0A0C3EVY5"/>
<reference evidence="6" key="2">
    <citation type="submission" date="2015-01" db="EMBL/GenBank/DDBJ databases">
        <title>Evolutionary Origins and Diversification of the Mycorrhizal Mutualists.</title>
        <authorList>
            <consortium name="DOE Joint Genome Institute"/>
            <consortium name="Mycorrhizal Genomics Consortium"/>
            <person name="Kohler A."/>
            <person name="Kuo A."/>
            <person name="Nagy L.G."/>
            <person name="Floudas D."/>
            <person name="Copeland A."/>
            <person name="Barry K.W."/>
            <person name="Cichocki N."/>
            <person name="Veneault-Fourrey C."/>
            <person name="LaButti K."/>
            <person name="Lindquist E.A."/>
            <person name="Lipzen A."/>
            <person name="Lundell T."/>
            <person name="Morin E."/>
            <person name="Murat C."/>
            <person name="Riley R."/>
            <person name="Ohm R."/>
            <person name="Sun H."/>
            <person name="Tunlid A."/>
            <person name="Henrissat B."/>
            <person name="Grigoriev I.V."/>
            <person name="Hibbett D.S."/>
            <person name="Martin F."/>
        </authorList>
    </citation>
    <scope>NUCLEOTIDE SEQUENCE [LARGE SCALE GENOMIC DNA]</scope>
    <source>
        <strain evidence="6">F 1598</strain>
    </source>
</reference>
<evidence type="ECO:0000256" key="2">
    <source>
        <dbReference type="ARBA" id="ARBA00022630"/>
    </source>
</evidence>
<evidence type="ECO:0000313" key="5">
    <source>
        <dbReference type="EMBL" id="KIM76665.1"/>
    </source>
</evidence>
<organism evidence="5 6">
    <name type="scientific">Piloderma croceum (strain F 1598)</name>
    <dbReference type="NCBI Taxonomy" id="765440"/>
    <lineage>
        <taxon>Eukaryota</taxon>
        <taxon>Fungi</taxon>
        <taxon>Dikarya</taxon>
        <taxon>Basidiomycota</taxon>
        <taxon>Agaricomycotina</taxon>
        <taxon>Agaricomycetes</taxon>
        <taxon>Agaricomycetidae</taxon>
        <taxon>Atheliales</taxon>
        <taxon>Atheliaceae</taxon>
        <taxon>Piloderma</taxon>
    </lineage>
</organism>
<dbReference type="InterPro" id="IPR036188">
    <property type="entry name" value="FAD/NAD-bd_sf"/>
</dbReference>
<dbReference type="PRINTS" id="PR00370">
    <property type="entry name" value="FMOXYGENASE"/>
</dbReference>
<comment type="similarity">
    <text evidence="1">Belongs to the FAD-binding monooxygenase family.</text>
</comment>
<accession>A0A0C3EVY5</accession>
<evidence type="ECO:0000256" key="4">
    <source>
        <dbReference type="ARBA" id="ARBA00023002"/>
    </source>
</evidence>
<gene>
    <name evidence="5" type="ORF">PILCRDRAFT_12551</name>
</gene>
<keyword evidence="3" id="KW-0274">FAD</keyword>
<keyword evidence="6" id="KW-1185">Reference proteome</keyword>
<dbReference type="OrthoDB" id="74360at2759"/>
<dbReference type="Proteomes" id="UP000054166">
    <property type="component" value="Unassembled WGS sequence"/>
</dbReference>
<keyword evidence="4" id="KW-0560">Oxidoreductase</keyword>
<dbReference type="AlphaFoldDB" id="A0A0C3EVY5"/>
<dbReference type="GO" id="GO:0004499">
    <property type="term" value="F:N,N-dimethylaniline monooxygenase activity"/>
    <property type="evidence" value="ECO:0007669"/>
    <property type="project" value="InterPro"/>
</dbReference>
<dbReference type="InterPro" id="IPR000960">
    <property type="entry name" value="Flavin_mOase"/>
</dbReference>
<dbReference type="PANTHER" id="PTHR42877:SF4">
    <property type="entry name" value="FAD_NAD(P)-BINDING DOMAIN-CONTAINING PROTEIN-RELATED"/>
    <property type="match status" value="1"/>
</dbReference>
<evidence type="ECO:0000313" key="6">
    <source>
        <dbReference type="Proteomes" id="UP000054166"/>
    </source>
</evidence>
<dbReference type="SUPFAM" id="SSF51905">
    <property type="entry name" value="FAD/NAD(P)-binding domain"/>
    <property type="match status" value="2"/>
</dbReference>